<feature type="region of interest" description="Disordered" evidence="8">
    <location>
        <begin position="744"/>
        <end position="765"/>
    </location>
</feature>
<comment type="subcellular location">
    <subcellularLocation>
        <location evidence="1 6">Nucleus</location>
    </subcellularLocation>
</comment>
<feature type="compositionally biased region" description="Low complexity" evidence="8">
    <location>
        <begin position="28"/>
        <end position="42"/>
    </location>
</feature>
<evidence type="ECO:0000313" key="9">
    <source>
        <dbReference type="EMBL" id="CAD8895985.1"/>
    </source>
</evidence>
<feature type="compositionally biased region" description="Acidic residues" evidence="8">
    <location>
        <begin position="175"/>
        <end position="186"/>
    </location>
</feature>
<evidence type="ECO:0000256" key="1">
    <source>
        <dbReference type="ARBA" id="ARBA00004123"/>
    </source>
</evidence>
<dbReference type="EMBL" id="HBFR01031978">
    <property type="protein sequence ID" value="CAD8895985.1"/>
    <property type="molecule type" value="Transcribed_RNA"/>
</dbReference>
<feature type="coiled-coil region" evidence="7">
    <location>
        <begin position="877"/>
        <end position="1002"/>
    </location>
</feature>
<keyword evidence="6" id="KW-0833">Ubl conjugation pathway</keyword>
<accession>A0A6U5JXU2</accession>
<dbReference type="EMBL" id="HBFR01031981">
    <property type="protein sequence ID" value="CAD8895988.1"/>
    <property type="molecule type" value="Transcribed_RNA"/>
</dbReference>
<feature type="compositionally biased region" description="Polar residues" evidence="8">
    <location>
        <begin position="106"/>
        <end position="128"/>
    </location>
</feature>
<dbReference type="GO" id="GO:0033503">
    <property type="term" value="C:HULC complex"/>
    <property type="evidence" value="ECO:0007669"/>
    <property type="project" value="TreeGrafter"/>
</dbReference>
<dbReference type="UniPathway" id="UPA00143"/>
<comment type="pathway">
    <text evidence="6">Protein modification; protein ubiquitination.</text>
</comment>
<dbReference type="InterPro" id="IPR013956">
    <property type="entry name" value="E3_ubiquit_lig_Bre1"/>
</dbReference>
<keyword evidence="4 6" id="KW-0862">Zinc</keyword>
<comment type="similarity">
    <text evidence="6">Belongs to the BRE1 family.</text>
</comment>
<dbReference type="GO" id="GO:0008270">
    <property type="term" value="F:zinc ion binding"/>
    <property type="evidence" value="ECO:0007669"/>
    <property type="project" value="UniProtKB-KW"/>
</dbReference>
<dbReference type="Gene3D" id="3.30.40.10">
    <property type="entry name" value="Zinc/RING finger domain, C3HC4 (zinc finger)"/>
    <property type="match status" value="1"/>
</dbReference>
<dbReference type="SUPFAM" id="SSF57850">
    <property type="entry name" value="RING/U-box"/>
    <property type="match status" value="1"/>
</dbReference>
<evidence type="ECO:0000256" key="2">
    <source>
        <dbReference type="ARBA" id="ARBA00022723"/>
    </source>
</evidence>
<keyword evidence="6" id="KW-0808">Transferase</keyword>
<sequence length="1155" mass="128477">MKRALQHRANSTHSALAGPSPPSANVGVPSKPAPVSKVVNPSHVSPRKPSRAPPRPVSQLQPPLPRPRPSSPQTSMKHMPHSLASTAHVESRSVAQLPPPQERRSASQSSKPTTGDASKQGQRKSTTASSSSRSNSSSRPSSPEITRRGRLSAMQESPGVPVRVANVSKRRRIEEVDEGDEEDDDNGVDKRGEEKLRRQSSRDDAKRIKVVESAATTVAASKKNSAVVSQCEAITPSSKKIRSTTPPLPVTTVQSRDHAQNISVPKKNDEDETEGSSPTKAIRRVRSSSKIRRKSSSSSKRIKASVSANDVRSAALSSIVASTLREHSDDGSQDQPEPDGWFLKHQNRSLATELFRYKRQLDELIEEREIRRRHCDEAHEGLLVLVRAWEGVEDGVKIALSSAGEGNKVWEDKLKAMADESKKSKYSYRIETPSSGDGSNIETVSAVLGDLHSLARLPSAEYPTLVNSGPEDTEDAYYIRLNNAIQVLSDGLSKRAQRLTEAIQKVCRVAMASWEKSSKGRGIAAVAAFDESMLKEADFLNLKEKIKKLKRKVADLSAARDETNKLSHRIHRKLEKLAAGTPIREVLKEVEEGLGACGNDNVSDDGSDGASASSQATSKNPVSDNAIIKELEAVLECREQKINELLQLQDENEFKITKLVSERKTPSEKEIKKSDVYKKLSLKLSSAHKAQKVADVELVTITQRLATARGEILLLHKKLEDQREKYERRWRDLVQLSESRGVRESPERIRSGAGGLNGDKKNTNLDNYYDKKDEKIVELEHKLRQALGGARHTETYRTALEEARLLSEALEGEVEDLKRKLTLSTQSPTGGAGRQERPMDNLLRENSSLRQLARANSRLLKQGAQKEEVNVASLSEIMKLKQQEELQSQEIAALKKRAKEAEQISLAARMASNARARLEEEILKEKREFEDQITLLREECVKASSDKEEGERICEKLKGDISTMAKEKTEVEARCEELAKELSKSSREHIRLEEKVVKLKATLQLAAATAPDGGGGTSASSASAPENQHGSSRLSAAEAQFTPQQMAIQIRNLKHKLACPVCKDREKKCILKRCNHMFCRQCVDENIKVYAYWRNYFVTSCQHLIDFFFLQPNFCYSFTFVRIAAGSALLVAYPLERMMWEMYGSSYHTKCSFFF</sequence>
<dbReference type="GO" id="GO:0016567">
    <property type="term" value="P:protein ubiquitination"/>
    <property type="evidence" value="ECO:0007669"/>
    <property type="project" value="UniProtKB-UniRule"/>
</dbReference>
<feature type="region of interest" description="Disordered" evidence="8">
    <location>
        <begin position="1010"/>
        <end position="1035"/>
    </location>
</feature>
<gene>
    <name evidence="9" type="ORF">CHYS00102_LOCUS23199</name>
    <name evidence="10" type="ORF">CHYS00102_LOCUS23202</name>
</gene>
<feature type="region of interest" description="Disordered" evidence="8">
    <location>
        <begin position="1"/>
        <end position="307"/>
    </location>
</feature>
<dbReference type="InterPro" id="IPR017907">
    <property type="entry name" value="Znf_RING_CS"/>
</dbReference>
<dbReference type="PROSITE" id="PS00518">
    <property type="entry name" value="ZF_RING_1"/>
    <property type="match status" value="1"/>
</dbReference>
<feature type="region of interest" description="Disordered" evidence="8">
    <location>
        <begin position="597"/>
        <end position="621"/>
    </location>
</feature>
<feature type="compositionally biased region" description="Basic residues" evidence="8">
    <location>
        <begin position="281"/>
        <end position="303"/>
    </location>
</feature>
<evidence type="ECO:0000256" key="4">
    <source>
        <dbReference type="ARBA" id="ARBA00022833"/>
    </source>
</evidence>
<feature type="compositionally biased region" description="Basic and acidic residues" evidence="8">
    <location>
        <begin position="187"/>
        <end position="210"/>
    </location>
</feature>
<proteinExistence type="inferred from homology"/>
<feature type="compositionally biased region" description="Pro residues" evidence="8">
    <location>
        <begin position="51"/>
        <end position="70"/>
    </location>
</feature>
<evidence type="ECO:0000256" key="5">
    <source>
        <dbReference type="ARBA" id="ARBA00023242"/>
    </source>
</evidence>
<dbReference type="AlphaFoldDB" id="A0A6U5JXU2"/>
<protein>
    <recommendedName>
        <fullName evidence="6">E3 ubiquitin protein ligase</fullName>
        <ecNumber evidence="6">2.3.2.27</ecNumber>
    </recommendedName>
</protein>
<organism evidence="9">
    <name type="scientific">Corethron hystrix</name>
    <dbReference type="NCBI Taxonomy" id="216773"/>
    <lineage>
        <taxon>Eukaryota</taxon>
        <taxon>Sar</taxon>
        <taxon>Stramenopiles</taxon>
        <taxon>Ochrophyta</taxon>
        <taxon>Bacillariophyta</taxon>
        <taxon>Coscinodiscophyceae</taxon>
        <taxon>Corethrophycidae</taxon>
        <taxon>Corethrales</taxon>
        <taxon>Corethraceae</taxon>
        <taxon>Corethron</taxon>
    </lineage>
</organism>
<dbReference type="GO" id="GO:0061630">
    <property type="term" value="F:ubiquitin protein ligase activity"/>
    <property type="evidence" value="ECO:0007669"/>
    <property type="project" value="UniProtKB-EC"/>
</dbReference>
<dbReference type="EC" id="2.3.2.27" evidence="6"/>
<feature type="compositionally biased region" description="Low complexity" evidence="8">
    <location>
        <begin position="129"/>
        <end position="143"/>
    </location>
</feature>
<keyword evidence="6 7" id="KW-0175">Coiled coil</keyword>
<evidence type="ECO:0000313" key="10">
    <source>
        <dbReference type="EMBL" id="CAD8895988.1"/>
    </source>
</evidence>
<feature type="coiled-coil region" evidence="7">
    <location>
        <begin position="539"/>
        <end position="566"/>
    </location>
</feature>
<keyword evidence="2 6" id="KW-0479">Metal-binding</keyword>
<reference evidence="9" key="1">
    <citation type="submission" date="2021-01" db="EMBL/GenBank/DDBJ databases">
        <authorList>
            <person name="Corre E."/>
            <person name="Pelletier E."/>
            <person name="Niang G."/>
            <person name="Scheremetjew M."/>
            <person name="Finn R."/>
            <person name="Kale V."/>
            <person name="Holt S."/>
            <person name="Cochrane G."/>
            <person name="Meng A."/>
            <person name="Brown T."/>
            <person name="Cohen L."/>
        </authorList>
    </citation>
    <scope>NUCLEOTIDE SEQUENCE</scope>
    <source>
        <strain evidence="9">308</strain>
    </source>
</reference>
<dbReference type="PANTHER" id="PTHR23163:SF0">
    <property type="entry name" value="E3 UBIQUITIN-PROTEIN LIGASE BRE1"/>
    <property type="match status" value="1"/>
</dbReference>
<dbReference type="GO" id="GO:0005634">
    <property type="term" value="C:nucleus"/>
    <property type="evidence" value="ECO:0007669"/>
    <property type="project" value="UniProtKB-SubCell"/>
</dbReference>
<evidence type="ECO:0000256" key="3">
    <source>
        <dbReference type="ARBA" id="ARBA00022771"/>
    </source>
</evidence>
<feature type="compositionally biased region" description="Low complexity" evidence="8">
    <location>
        <begin position="211"/>
        <end position="226"/>
    </location>
</feature>
<name>A0A6U5JXU2_9STRA</name>
<keyword evidence="5 6" id="KW-0539">Nucleus</keyword>
<dbReference type="PANTHER" id="PTHR23163">
    <property type="entry name" value="RING FINGER PROTEIN-RELATED"/>
    <property type="match status" value="1"/>
</dbReference>
<comment type="catalytic activity">
    <reaction evidence="6">
        <text>S-ubiquitinyl-[E2 ubiquitin-conjugating enzyme]-L-cysteine + [acceptor protein]-L-lysine = [E2 ubiquitin-conjugating enzyme]-L-cysteine + N(6)-ubiquitinyl-[acceptor protein]-L-lysine.</text>
        <dbReference type="EC" id="2.3.2.27"/>
    </reaction>
</comment>
<keyword evidence="3 6" id="KW-0863">Zinc-finger</keyword>
<dbReference type="InterPro" id="IPR013083">
    <property type="entry name" value="Znf_RING/FYVE/PHD"/>
</dbReference>
<keyword evidence="6" id="KW-0156">Chromatin regulator</keyword>
<dbReference type="GO" id="GO:0006325">
    <property type="term" value="P:chromatin organization"/>
    <property type="evidence" value="ECO:0007669"/>
    <property type="project" value="UniProtKB-KW"/>
</dbReference>
<evidence type="ECO:0000256" key="7">
    <source>
        <dbReference type="SAM" id="Coils"/>
    </source>
</evidence>
<evidence type="ECO:0000256" key="8">
    <source>
        <dbReference type="SAM" id="MobiDB-lite"/>
    </source>
</evidence>
<evidence type="ECO:0000256" key="6">
    <source>
        <dbReference type="RuleBase" id="RU365038"/>
    </source>
</evidence>